<dbReference type="Proteomes" id="UP000006867">
    <property type="component" value="Chromosome"/>
</dbReference>
<accession>A0ABM5LYB0</accession>
<name>A0ABM5LYB0_BACA1</name>
<dbReference type="SUPFAM" id="SSF52540">
    <property type="entry name" value="P-loop containing nucleoside triphosphate hydrolases"/>
    <property type="match status" value="1"/>
</dbReference>
<gene>
    <name evidence="1" type="ordered locus">BATR1942_09770</name>
</gene>
<dbReference type="InterPro" id="IPR027417">
    <property type="entry name" value="P-loop_NTPase"/>
</dbReference>
<proteinExistence type="predicted"/>
<evidence type="ECO:0000313" key="2">
    <source>
        <dbReference type="Proteomes" id="UP000006867"/>
    </source>
</evidence>
<dbReference type="RefSeq" id="WP_004429570.1">
    <property type="nucleotide sequence ID" value="NC_014639.1"/>
</dbReference>
<organism evidence="1 2">
    <name type="scientific">Bacillus atrophaeus (strain 1942)</name>
    <dbReference type="NCBI Taxonomy" id="720555"/>
    <lineage>
        <taxon>Bacteria</taxon>
        <taxon>Bacillati</taxon>
        <taxon>Bacillota</taxon>
        <taxon>Bacilli</taxon>
        <taxon>Bacillales</taxon>
        <taxon>Bacillaceae</taxon>
        <taxon>Bacillus</taxon>
    </lineage>
</organism>
<protein>
    <submittedName>
        <fullName evidence="1">DNA replication protein</fullName>
    </submittedName>
</protein>
<keyword evidence="2" id="KW-1185">Reference proteome</keyword>
<reference evidence="1 2" key="1">
    <citation type="journal article" date="2011" name="Front. Microbiol.">
        <title>Genomic signatures of strain selection and enhancement in Bacillus atrophaeus var. globigii, a historical biowarfare simulant.</title>
        <authorList>
            <person name="Gibbons H.S."/>
            <person name="Broomall S.M."/>
            <person name="McNew L.A."/>
            <person name="Daligault H."/>
            <person name="Chapman C."/>
            <person name="Bruce D."/>
            <person name="Karavis M."/>
            <person name="Krepps M."/>
            <person name="McGregor P.A."/>
            <person name="Hong C."/>
            <person name="Park K.H."/>
            <person name="Akmal A."/>
            <person name="Feldman A."/>
            <person name="Lin J.S."/>
            <person name="Chang W.E."/>
            <person name="Higgs B.W."/>
            <person name="Demirev P."/>
            <person name="Lindquist J."/>
            <person name="Liem A."/>
            <person name="Fochler E."/>
            <person name="Read T.D."/>
            <person name="Tapia R."/>
            <person name="Johnson S."/>
            <person name="Bishop-Lilly K.A."/>
            <person name="Detter C."/>
            <person name="Han C."/>
            <person name="Sozhamannan S."/>
            <person name="Rosenzweig C.N."/>
            <person name="Skowronski E.W."/>
        </authorList>
    </citation>
    <scope>NUCLEOTIDE SEQUENCE [LARGE SCALE GENOMIC DNA]</scope>
    <source>
        <strain evidence="1 2">1942</strain>
    </source>
</reference>
<dbReference type="Gene3D" id="3.40.50.300">
    <property type="entry name" value="P-loop containing nucleotide triphosphate hydrolases"/>
    <property type="match status" value="1"/>
</dbReference>
<dbReference type="EMBL" id="CP002207">
    <property type="protein sequence ID" value="ADP32887.1"/>
    <property type="molecule type" value="Genomic_DNA"/>
</dbReference>
<evidence type="ECO:0000313" key="1">
    <source>
        <dbReference type="EMBL" id="ADP32887.1"/>
    </source>
</evidence>
<sequence length="256" mass="28614">MTGLKHTCSFDKEVRTCDYTCFACTFMHGVEGGRGGMWATTGVPKKYRGARLSNLPIEEDNPKAYKIISQYVGNVLTFVQEKSAGLLLYSIPSNENPFGTGTGKTSSAVTVLNHFLIERCRSYLKGQQGMKDNPAIFVKTTEMQNSFNAMFRGTREMQEEASKRYYNLKNAVKKTELVVLDDIATRGSRISEAYEDELYEILDYRSTNGLTTIFTSNVSLEELSKCLGDRIASRVAGMTVKLGFTGKDNRLDSLFK</sequence>